<feature type="coiled-coil region" evidence="1">
    <location>
        <begin position="46"/>
        <end position="94"/>
    </location>
</feature>
<dbReference type="Proteomes" id="UP000199040">
    <property type="component" value="Unassembled WGS sequence"/>
</dbReference>
<name>A0A1I2Y9Q2_9GAMM</name>
<keyword evidence="4" id="KW-1185">Reference proteome</keyword>
<protein>
    <submittedName>
        <fullName evidence="3">Uncharacterized protein</fullName>
    </submittedName>
</protein>
<gene>
    <name evidence="3" type="ORF">SAMN04487959_101313</name>
</gene>
<feature type="region of interest" description="Disordered" evidence="2">
    <location>
        <begin position="19"/>
        <end position="40"/>
    </location>
</feature>
<accession>A0A1I2Y9Q2</accession>
<keyword evidence="1" id="KW-0175">Coiled coil</keyword>
<proteinExistence type="predicted"/>
<reference evidence="3 4" key="1">
    <citation type="submission" date="2016-10" db="EMBL/GenBank/DDBJ databases">
        <authorList>
            <person name="de Groot N.N."/>
        </authorList>
    </citation>
    <scope>NUCLEOTIDE SEQUENCE [LARGE SCALE GENOMIC DNA]</scope>
    <source>
        <strain evidence="3 4">CGMCC 1.6848</strain>
    </source>
</reference>
<dbReference type="EMBL" id="FOPY01000001">
    <property type="protein sequence ID" value="SFH22420.1"/>
    <property type="molecule type" value="Genomic_DNA"/>
</dbReference>
<sequence>MAQGHVSCGHSFEKLMASLGGARNEPEAALKPTDPATSTLDIRTPIERMQEANRRLQEATARLKQSSARLEYSVSSLQTAVAQLLEKYPELRRELPPEAKTRKS</sequence>
<evidence type="ECO:0000256" key="2">
    <source>
        <dbReference type="SAM" id="MobiDB-lite"/>
    </source>
</evidence>
<dbReference type="RefSeq" id="WP_092842890.1">
    <property type="nucleotide sequence ID" value="NZ_FOPY01000001.1"/>
</dbReference>
<evidence type="ECO:0000256" key="1">
    <source>
        <dbReference type="SAM" id="Coils"/>
    </source>
</evidence>
<evidence type="ECO:0000313" key="4">
    <source>
        <dbReference type="Proteomes" id="UP000199040"/>
    </source>
</evidence>
<evidence type="ECO:0000313" key="3">
    <source>
        <dbReference type="EMBL" id="SFH22420.1"/>
    </source>
</evidence>
<organism evidence="3 4">
    <name type="scientific">Modicisalibacter xianhensis</name>
    <dbReference type="NCBI Taxonomy" id="442341"/>
    <lineage>
        <taxon>Bacteria</taxon>
        <taxon>Pseudomonadati</taxon>
        <taxon>Pseudomonadota</taxon>
        <taxon>Gammaproteobacteria</taxon>
        <taxon>Oceanospirillales</taxon>
        <taxon>Halomonadaceae</taxon>
        <taxon>Modicisalibacter</taxon>
    </lineage>
</organism>
<dbReference type="AlphaFoldDB" id="A0A1I2Y9Q2"/>